<dbReference type="GO" id="GO:2000032">
    <property type="term" value="P:regulation of secondary shoot formation"/>
    <property type="evidence" value="ECO:0007669"/>
    <property type="project" value="TreeGrafter"/>
</dbReference>
<dbReference type="PROSITE" id="PS51370">
    <property type="entry name" value="R"/>
    <property type="match status" value="1"/>
</dbReference>
<sequence length="336" mass="38193">MLPLPDSLLERSFYSQLEINSPSSSSNPITQPDLPFSYPSPPFLLEGFQPPGPQMNVQMNSINLESIQKNLNTKSTNTRRVARKDRHSKINTAAGLRDRRMRLSLDVARKFFDLQDMLGFDKASKTVQWLLTKSKTAIKDITGSSRSMNSDNRNVSPDNSEWPESDCEDVSTVSDYKQKVANEEKKPKVKKSSVKTQRKTNTHQAVDKEARAKARERARERTKEKNRLRWATLASSIAVEGMGEGSGSHGYTNYSSSNLVNEIEEGSSSSVNRYKQTINEQLHNQFPMGNDSTNMPVFHYTGHEYEGNYDNLSMYHGQWDVEGVHFSGMQYHSRPW</sequence>
<feature type="compositionally biased region" description="Basic and acidic residues" evidence="6">
    <location>
        <begin position="176"/>
        <end position="186"/>
    </location>
</feature>
<dbReference type="AlphaFoldDB" id="A0AAD6EQZ5"/>
<feature type="domain" description="R" evidence="8">
    <location>
        <begin position="208"/>
        <end position="225"/>
    </location>
</feature>
<evidence type="ECO:0000256" key="6">
    <source>
        <dbReference type="SAM" id="MobiDB-lite"/>
    </source>
</evidence>
<evidence type="ECO:0000313" key="10">
    <source>
        <dbReference type="Proteomes" id="UP001210211"/>
    </source>
</evidence>
<feature type="region of interest" description="Disordered" evidence="6">
    <location>
        <begin position="142"/>
        <end position="227"/>
    </location>
</feature>
<comment type="subcellular location">
    <subcellularLocation>
        <location evidence="1">Nucleus</location>
    </subcellularLocation>
</comment>
<keyword evidence="3" id="KW-0238">DNA-binding</keyword>
<protein>
    <submittedName>
        <fullName evidence="9">Uncharacterized protein</fullName>
    </submittedName>
</protein>
<keyword evidence="5" id="KW-0539">Nucleus</keyword>
<feature type="compositionally biased region" description="Basic residues" evidence="6">
    <location>
        <begin position="187"/>
        <end position="201"/>
    </location>
</feature>
<keyword evidence="10" id="KW-1185">Reference proteome</keyword>
<evidence type="ECO:0000259" key="8">
    <source>
        <dbReference type="PROSITE" id="PS51370"/>
    </source>
</evidence>
<evidence type="ECO:0000259" key="7">
    <source>
        <dbReference type="PROSITE" id="PS51369"/>
    </source>
</evidence>
<reference evidence="9 10" key="1">
    <citation type="journal article" date="2022" name="Cell">
        <title>Repeat-based holocentromeres influence genome architecture and karyotype evolution.</title>
        <authorList>
            <person name="Hofstatter P.G."/>
            <person name="Thangavel G."/>
            <person name="Lux T."/>
            <person name="Neumann P."/>
            <person name="Vondrak T."/>
            <person name="Novak P."/>
            <person name="Zhang M."/>
            <person name="Costa L."/>
            <person name="Castellani M."/>
            <person name="Scott A."/>
            <person name="Toegelov H."/>
            <person name="Fuchs J."/>
            <person name="Mata-Sucre Y."/>
            <person name="Dias Y."/>
            <person name="Vanzela A.L.L."/>
            <person name="Huettel B."/>
            <person name="Almeida C.C.S."/>
            <person name="Simkova H."/>
            <person name="Souza G."/>
            <person name="Pedrosa-Harand A."/>
            <person name="Macas J."/>
            <person name="Mayer K.F.X."/>
            <person name="Houben A."/>
            <person name="Marques A."/>
        </authorList>
    </citation>
    <scope>NUCLEOTIDE SEQUENCE [LARGE SCALE GENOMIC DNA]</scope>
    <source>
        <strain evidence="9">RhyTen1mFocal</strain>
    </source>
</reference>
<dbReference type="InterPro" id="IPR017888">
    <property type="entry name" value="CYC/TB1_R_domain"/>
</dbReference>
<organism evidence="9 10">
    <name type="scientific">Rhynchospora tenuis</name>
    <dbReference type="NCBI Taxonomy" id="198213"/>
    <lineage>
        <taxon>Eukaryota</taxon>
        <taxon>Viridiplantae</taxon>
        <taxon>Streptophyta</taxon>
        <taxon>Embryophyta</taxon>
        <taxon>Tracheophyta</taxon>
        <taxon>Spermatophyta</taxon>
        <taxon>Magnoliopsida</taxon>
        <taxon>Liliopsida</taxon>
        <taxon>Poales</taxon>
        <taxon>Cyperaceae</taxon>
        <taxon>Cyperoideae</taxon>
        <taxon>Rhynchosporeae</taxon>
        <taxon>Rhynchospora</taxon>
    </lineage>
</organism>
<name>A0AAD6EQZ5_9POAL</name>
<evidence type="ECO:0000256" key="3">
    <source>
        <dbReference type="ARBA" id="ARBA00023125"/>
    </source>
</evidence>
<feature type="compositionally biased region" description="Basic and acidic residues" evidence="6">
    <location>
        <begin position="205"/>
        <end position="227"/>
    </location>
</feature>
<comment type="caution">
    <text evidence="9">The sequence shown here is derived from an EMBL/GenBank/DDBJ whole genome shotgun (WGS) entry which is preliminary data.</text>
</comment>
<dbReference type="PROSITE" id="PS51369">
    <property type="entry name" value="TCP"/>
    <property type="match status" value="1"/>
</dbReference>
<dbReference type="GO" id="GO:0003700">
    <property type="term" value="F:DNA-binding transcription factor activity"/>
    <property type="evidence" value="ECO:0007669"/>
    <property type="project" value="InterPro"/>
</dbReference>
<keyword evidence="2" id="KW-0805">Transcription regulation</keyword>
<dbReference type="PANTHER" id="PTHR31072">
    <property type="entry name" value="TRANSCRIPTION FACTOR TCP4-RELATED"/>
    <property type="match status" value="1"/>
</dbReference>
<dbReference type="EMBL" id="JAMRDG010000001">
    <property type="protein sequence ID" value="KAJ3697735.1"/>
    <property type="molecule type" value="Genomic_DNA"/>
</dbReference>
<dbReference type="Pfam" id="PF03634">
    <property type="entry name" value="TCP"/>
    <property type="match status" value="1"/>
</dbReference>
<evidence type="ECO:0000256" key="5">
    <source>
        <dbReference type="ARBA" id="ARBA00023242"/>
    </source>
</evidence>
<feature type="compositionally biased region" description="Polar residues" evidence="6">
    <location>
        <begin position="142"/>
        <end position="159"/>
    </location>
</feature>
<gene>
    <name evidence="9" type="ORF">LUZ61_001440</name>
</gene>
<evidence type="ECO:0000256" key="1">
    <source>
        <dbReference type="ARBA" id="ARBA00004123"/>
    </source>
</evidence>
<dbReference type="InterPro" id="IPR017887">
    <property type="entry name" value="TF_TCP_subgr"/>
</dbReference>
<proteinExistence type="predicted"/>
<dbReference type="InterPro" id="IPR005333">
    <property type="entry name" value="Transcription_factor_TCP"/>
</dbReference>
<dbReference type="GO" id="GO:0043565">
    <property type="term" value="F:sequence-specific DNA binding"/>
    <property type="evidence" value="ECO:0007669"/>
    <property type="project" value="TreeGrafter"/>
</dbReference>
<keyword evidence="4" id="KW-0804">Transcription</keyword>
<dbReference type="Proteomes" id="UP001210211">
    <property type="component" value="Unassembled WGS sequence"/>
</dbReference>
<accession>A0AAD6EQZ5</accession>
<evidence type="ECO:0000256" key="4">
    <source>
        <dbReference type="ARBA" id="ARBA00023163"/>
    </source>
</evidence>
<evidence type="ECO:0000313" key="9">
    <source>
        <dbReference type="EMBL" id="KAJ3697735.1"/>
    </source>
</evidence>
<dbReference type="GO" id="GO:0005634">
    <property type="term" value="C:nucleus"/>
    <property type="evidence" value="ECO:0007669"/>
    <property type="project" value="UniProtKB-SubCell"/>
</dbReference>
<evidence type="ECO:0000256" key="2">
    <source>
        <dbReference type="ARBA" id="ARBA00023015"/>
    </source>
</evidence>
<feature type="domain" description="TCP" evidence="7">
    <location>
        <begin position="83"/>
        <end position="141"/>
    </location>
</feature>
<dbReference type="PANTHER" id="PTHR31072:SF93">
    <property type="entry name" value="TRANSCRIPTION FACTOR TCP24"/>
    <property type="match status" value="1"/>
</dbReference>